<keyword evidence="2" id="KW-1185">Reference proteome</keyword>
<evidence type="ECO:0000313" key="2">
    <source>
        <dbReference type="Proteomes" id="UP000786693"/>
    </source>
</evidence>
<proteinExistence type="predicted"/>
<dbReference type="Proteomes" id="UP000786693">
    <property type="component" value="Unassembled WGS sequence"/>
</dbReference>
<gene>
    <name evidence="1" type="ORF">JANAI62_03900</name>
</gene>
<comment type="caution">
    <text evidence="1">The sequence shown here is derived from an EMBL/GenBank/DDBJ whole genome shotgun (WGS) entry which is preliminary data.</text>
</comment>
<organism evidence="1 2">
    <name type="scientific">Jannaschia pagri</name>
    <dbReference type="NCBI Taxonomy" id="2829797"/>
    <lineage>
        <taxon>Bacteria</taxon>
        <taxon>Pseudomonadati</taxon>
        <taxon>Pseudomonadota</taxon>
        <taxon>Alphaproteobacteria</taxon>
        <taxon>Rhodobacterales</taxon>
        <taxon>Roseobacteraceae</taxon>
        <taxon>Jannaschia</taxon>
    </lineage>
</organism>
<name>A0ABQ4NH83_9RHOB</name>
<dbReference type="EMBL" id="BPFH01000001">
    <property type="protein sequence ID" value="GIT93767.1"/>
    <property type="molecule type" value="Genomic_DNA"/>
</dbReference>
<sequence>MRTILAAALLAPTLTACVEQLVTPEGCPIYYDDIMRHHTEACVAAYRRERARQAGVPVTECTPNGRGGMICVTQ</sequence>
<dbReference type="RefSeq" id="WP_220747280.1">
    <property type="nucleotide sequence ID" value="NZ_BPFH01000001.1"/>
</dbReference>
<evidence type="ECO:0008006" key="3">
    <source>
        <dbReference type="Google" id="ProtNLM"/>
    </source>
</evidence>
<accession>A0ABQ4NH83</accession>
<reference evidence="1 2" key="1">
    <citation type="submission" date="2021-05" db="EMBL/GenBank/DDBJ databases">
        <title>Bacteria Genome sequencing.</title>
        <authorList>
            <person name="Takabe Y."/>
            <person name="Nakajima Y."/>
            <person name="Suzuki S."/>
            <person name="Shiozaki T."/>
        </authorList>
    </citation>
    <scope>NUCLEOTIDE SEQUENCE [LARGE SCALE GENOMIC DNA]</scope>
    <source>
        <strain evidence="1 2">AI_62</strain>
    </source>
</reference>
<evidence type="ECO:0000313" key="1">
    <source>
        <dbReference type="EMBL" id="GIT93767.1"/>
    </source>
</evidence>
<dbReference type="PROSITE" id="PS51257">
    <property type="entry name" value="PROKAR_LIPOPROTEIN"/>
    <property type="match status" value="1"/>
</dbReference>
<protein>
    <recommendedName>
        <fullName evidence="3">Lipoprotein</fullName>
    </recommendedName>
</protein>